<organism evidence="13 14">
    <name type="scientific">Taenia crassiceps</name>
    <dbReference type="NCBI Taxonomy" id="6207"/>
    <lineage>
        <taxon>Eukaryota</taxon>
        <taxon>Metazoa</taxon>
        <taxon>Spiralia</taxon>
        <taxon>Lophotrochozoa</taxon>
        <taxon>Platyhelminthes</taxon>
        <taxon>Cestoda</taxon>
        <taxon>Eucestoda</taxon>
        <taxon>Cyclophyllidea</taxon>
        <taxon>Taeniidae</taxon>
        <taxon>Taenia</taxon>
    </lineage>
</organism>
<dbReference type="CDD" id="cd23820">
    <property type="entry name" value="RWD_RNF14"/>
    <property type="match status" value="1"/>
</dbReference>
<protein>
    <recommendedName>
        <fullName evidence="2">RBR-type E3 ubiquitin transferase</fullName>
        <ecNumber evidence="2">2.3.2.31</ecNumber>
    </recommendedName>
</protein>
<dbReference type="PANTHER" id="PTHR11685">
    <property type="entry name" value="RBR FAMILY RING FINGER AND IBR DOMAIN-CONTAINING"/>
    <property type="match status" value="1"/>
</dbReference>
<keyword evidence="3" id="KW-0808">Transferase</keyword>
<dbReference type="InterPro" id="IPR006575">
    <property type="entry name" value="RWD_dom"/>
</dbReference>
<dbReference type="InterPro" id="IPR001841">
    <property type="entry name" value="Znf_RING"/>
</dbReference>
<evidence type="ECO:0000256" key="6">
    <source>
        <dbReference type="ARBA" id="ARBA00022771"/>
    </source>
</evidence>
<dbReference type="InterPro" id="IPR016135">
    <property type="entry name" value="UBQ-conjugating_enzyme/RWD"/>
</dbReference>
<sequence length="449" mass="50749">MSQEEELEALTVLYAPEDFHFTSDPTTSLVSGWYRAHPKLPPDSASLHIRIRVSSQTRKLTPFTSPLFLPVNNVFCKIYSIEYLPPIVVNFTLPQNYPATALPILSLDCSWIAPDRCQCVVDELNTYLSARVDGEPCLWECFEFLESNLICTLLGLERDESGVYVYDVEVAIPSRRIRENVLADLVEYDNGEKRRRFEETKVGCQICADGEKLGRDCTRLASCKHVTCNECLREALSTHMAAGVMAGALRCLHCSAVVELNEVKAFATPSQFATYDALLLQRGLALMSDVVRCPRPDCSGTCLAEDDYLARCPICHHVFCPRCLRLYHGDQPCSSRSGDPEMGGGEEEGKVGFIRYEDEQENPLPAEGIEWMTWRLGHMPNSEKRRELIKRIIYMRSNAVGDALASRELKKMNFNRCPHCGLFVYKETGCDSVRCSFCNHSFTYGRWGR</sequence>
<feature type="domain" description="RWD" evidence="11">
    <location>
        <begin position="5"/>
        <end position="152"/>
    </location>
</feature>
<evidence type="ECO:0000313" key="14">
    <source>
        <dbReference type="Proteomes" id="UP001651158"/>
    </source>
</evidence>
<reference evidence="13 14" key="1">
    <citation type="journal article" date="2022" name="Front. Cell. Infect. Microbiol.">
        <title>The Genomes of Two Strains of Taenia crassiceps the Animal Model for the Study of Human Cysticercosis.</title>
        <authorList>
            <person name="Bobes R.J."/>
            <person name="Estrada K."/>
            <person name="Rios-Valencia D.G."/>
            <person name="Calderon-Gallegos A."/>
            <person name="de la Torre P."/>
            <person name="Carrero J.C."/>
            <person name="Sanchez-Flores A."/>
            <person name="Laclette J.P."/>
        </authorList>
    </citation>
    <scope>NUCLEOTIDE SEQUENCE [LARGE SCALE GENOMIC DNA]</scope>
    <source>
        <strain evidence="13">WFUcys</strain>
    </source>
</reference>
<dbReference type="Gene3D" id="3.10.110.10">
    <property type="entry name" value="Ubiquitin Conjugating Enzyme"/>
    <property type="match status" value="1"/>
</dbReference>
<dbReference type="InterPro" id="IPR013083">
    <property type="entry name" value="Znf_RING/FYVE/PHD"/>
</dbReference>
<evidence type="ECO:0000259" key="12">
    <source>
        <dbReference type="PROSITE" id="PS51873"/>
    </source>
</evidence>
<keyword evidence="14" id="KW-1185">Reference proteome</keyword>
<feature type="domain" description="RING-type" evidence="10">
    <location>
        <begin position="204"/>
        <end position="255"/>
    </location>
</feature>
<dbReference type="InterPro" id="IPR031127">
    <property type="entry name" value="E3_UB_ligase_RBR"/>
</dbReference>
<evidence type="ECO:0000256" key="1">
    <source>
        <dbReference type="ARBA" id="ARBA00001798"/>
    </source>
</evidence>
<dbReference type="Gene3D" id="1.20.120.1750">
    <property type="match status" value="1"/>
</dbReference>
<dbReference type="InterPro" id="IPR044066">
    <property type="entry name" value="TRIAD_supradom"/>
</dbReference>
<evidence type="ECO:0000256" key="2">
    <source>
        <dbReference type="ARBA" id="ARBA00012251"/>
    </source>
</evidence>
<keyword evidence="4" id="KW-0479">Metal-binding</keyword>
<dbReference type="Gene3D" id="3.30.40.10">
    <property type="entry name" value="Zinc/RING finger domain, C3HC4 (zinc finger)"/>
    <property type="match status" value="1"/>
</dbReference>
<comment type="caution">
    <text evidence="13">The sequence shown here is derived from an EMBL/GenBank/DDBJ whole genome shotgun (WGS) entry which is preliminary data.</text>
</comment>
<dbReference type="PROSITE" id="PS50089">
    <property type="entry name" value="ZF_RING_2"/>
    <property type="match status" value="1"/>
</dbReference>
<evidence type="ECO:0000313" key="13">
    <source>
        <dbReference type="EMBL" id="KAL5112433.1"/>
    </source>
</evidence>
<dbReference type="CDD" id="cd20341">
    <property type="entry name" value="BRcat_RBR_RNF14"/>
    <property type="match status" value="1"/>
</dbReference>
<accession>A0ABR4QTM9</accession>
<dbReference type="EC" id="2.3.2.31" evidence="2"/>
<evidence type="ECO:0000256" key="5">
    <source>
        <dbReference type="ARBA" id="ARBA00022737"/>
    </source>
</evidence>
<evidence type="ECO:0000256" key="8">
    <source>
        <dbReference type="ARBA" id="ARBA00022833"/>
    </source>
</evidence>
<dbReference type="InterPro" id="IPR002867">
    <property type="entry name" value="IBR_dom"/>
</dbReference>
<dbReference type="SUPFAM" id="SSF54495">
    <property type="entry name" value="UBC-like"/>
    <property type="match status" value="1"/>
</dbReference>
<evidence type="ECO:0000259" key="10">
    <source>
        <dbReference type="PROSITE" id="PS50089"/>
    </source>
</evidence>
<evidence type="ECO:0000256" key="4">
    <source>
        <dbReference type="ARBA" id="ARBA00022723"/>
    </source>
</evidence>
<keyword evidence="8" id="KW-0862">Zinc</keyword>
<dbReference type="SMART" id="SM00647">
    <property type="entry name" value="IBR"/>
    <property type="match status" value="1"/>
</dbReference>
<dbReference type="EMBL" id="JAKROA010000001">
    <property type="protein sequence ID" value="KAL5112433.1"/>
    <property type="molecule type" value="Genomic_DNA"/>
</dbReference>
<gene>
    <name evidence="13" type="ORF">TcWFU_007039</name>
</gene>
<proteinExistence type="predicted"/>
<dbReference type="Pfam" id="PF01485">
    <property type="entry name" value="IBR"/>
    <property type="match status" value="1"/>
</dbReference>
<dbReference type="Proteomes" id="UP001651158">
    <property type="component" value="Unassembled WGS sequence"/>
</dbReference>
<evidence type="ECO:0000256" key="7">
    <source>
        <dbReference type="ARBA" id="ARBA00022786"/>
    </source>
</evidence>
<evidence type="ECO:0000256" key="9">
    <source>
        <dbReference type="PROSITE-ProRule" id="PRU00175"/>
    </source>
</evidence>
<dbReference type="PROSITE" id="PS51873">
    <property type="entry name" value="TRIAD"/>
    <property type="match status" value="1"/>
</dbReference>
<dbReference type="PROSITE" id="PS50908">
    <property type="entry name" value="RWD"/>
    <property type="match status" value="1"/>
</dbReference>
<evidence type="ECO:0000256" key="3">
    <source>
        <dbReference type="ARBA" id="ARBA00022679"/>
    </source>
</evidence>
<dbReference type="SUPFAM" id="SSF57850">
    <property type="entry name" value="RING/U-box"/>
    <property type="match status" value="3"/>
</dbReference>
<evidence type="ECO:0000259" key="11">
    <source>
        <dbReference type="PROSITE" id="PS50908"/>
    </source>
</evidence>
<keyword evidence="7" id="KW-0833">Ubl conjugation pathway</keyword>
<dbReference type="Pfam" id="PF05773">
    <property type="entry name" value="RWD"/>
    <property type="match status" value="1"/>
</dbReference>
<comment type="catalytic activity">
    <reaction evidence="1">
        <text>[E2 ubiquitin-conjugating enzyme]-S-ubiquitinyl-L-cysteine + [acceptor protein]-L-lysine = [E2 ubiquitin-conjugating enzyme]-L-cysteine + [acceptor protein]-N(6)-ubiquitinyl-L-lysine.</text>
        <dbReference type="EC" id="2.3.2.31"/>
    </reaction>
</comment>
<feature type="domain" description="RING-type" evidence="12">
    <location>
        <begin position="200"/>
        <end position="449"/>
    </location>
</feature>
<keyword evidence="5" id="KW-0677">Repeat</keyword>
<name>A0ABR4QTM9_9CEST</name>
<keyword evidence="6 9" id="KW-0863">Zinc-finger</keyword>